<proteinExistence type="predicted"/>
<sequence>MSQSPAESFTTIEDSTLYDGVYRVGVSREEKCGDEQSQPAVALADLHGRVLLRPGPVPHDAEHVDRSNKKRVHFDDSDSDYGRPSVKRKVSKAECLALTTAIKRMQDLEARVEALEEEKVKLVRVFQEWATMDEKAIQERAKRNKKFIQDLAALMEG</sequence>
<keyword evidence="1" id="KW-0175">Coiled coil</keyword>
<evidence type="ECO:0000313" key="3">
    <source>
        <dbReference type="EMBL" id="KAF2785742.1"/>
    </source>
</evidence>
<evidence type="ECO:0000256" key="2">
    <source>
        <dbReference type="SAM" id="MobiDB-lite"/>
    </source>
</evidence>
<dbReference type="Proteomes" id="UP000799757">
    <property type="component" value="Unassembled WGS sequence"/>
</dbReference>
<evidence type="ECO:0000313" key="4">
    <source>
        <dbReference type="Proteomes" id="UP000799757"/>
    </source>
</evidence>
<dbReference type="EMBL" id="MU002700">
    <property type="protein sequence ID" value="KAF2785742.1"/>
    <property type="molecule type" value="Genomic_DNA"/>
</dbReference>
<gene>
    <name evidence="3" type="ORF">K505DRAFT_368844</name>
</gene>
<feature type="coiled-coil region" evidence="1">
    <location>
        <begin position="98"/>
        <end position="125"/>
    </location>
</feature>
<dbReference type="AlphaFoldDB" id="A0A6A6WNR9"/>
<protein>
    <submittedName>
        <fullName evidence="3">Uncharacterized protein</fullName>
    </submittedName>
</protein>
<organism evidence="3 4">
    <name type="scientific">Melanomma pulvis-pyrius CBS 109.77</name>
    <dbReference type="NCBI Taxonomy" id="1314802"/>
    <lineage>
        <taxon>Eukaryota</taxon>
        <taxon>Fungi</taxon>
        <taxon>Dikarya</taxon>
        <taxon>Ascomycota</taxon>
        <taxon>Pezizomycotina</taxon>
        <taxon>Dothideomycetes</taxon>
        <taxon>Pleosporomycetidae</taxon>
        <taxon>Pleosporales</taxon>
        <taxon>Melanommataceae</taxon>
        <taxon>Melanomma</taxon>
    </lineage>
</organism>
<keyword evidence="4" id="KW-1185">Reference proteome</keyword>
<accession>A0A6A6WNR9</accession>
<feature type="region of interest" description="Disordered" evidence="2">
    <location>
        <begin position="53"/>
        <end position="85"/>
    </location>
</feature>
<dbReference type="OrthoDB" id="3792407at2759"/>
<reference evidence="3" key="1">
    <citation type="journal article" date="2020" name="Stud. Mycol.">
        <title>101 Dothideomycetes genomes: a test case for predicting lifestyles and emergence of pathogens.</title>
        <authorList>
            <person name="Haridas S."/>
            <person name="Albert R."/>
            <person name="Binder M."/>
            <person name="Bloem J."/>
            <person name="Labutti K."/>
            <person name="Salamov A."/>
            <person name="Andreopoulos B."/>
            <person name="Baker S."/>
            <person name="Barry K."/>
            <person name="Bills G."/>
            <person name="Bluhm B."/>
            <person name="Cannon C."/>
            <person name="Castanera R."/>
            <person name="Culley D."/>
            <person name="Daum C."/>
            <person name="Ezra D."/>
            <person name="Gonzalez J."/>
            <person name="Henrissat B."/>
            <person name="Kuo A."/>
            <person name="Liang C."/>
            <person name="Lipzen A."/>
            <person name="Lutzoni F."/>
            <person name="Magnuson J."/>
            <person name="Mondo S."/>
            <person name="Nolan M."/>
            <person name="Ohm R."/>
            <person name="Pangilinan J."/>
            <person name="Park H.-J."/>
            <person name="Ramirez L."/>
            <person name="Alfaro M."/>
            <person name="Sun H."/>
            <person name="Tritt A."/>
            <person name="Yoshinaga Y."/>
            <person name="Zwiers L.-H."/>
            <person name="Turgeon B."/>
            <person name="Goodwin S."/>
            <person name="Spatafora J."/>
            <person name="Crous P."/>
            <person name="Grigoriev I."/>
        </authorList>
    </citation>
    <scope>NUCLEOTIDE SEQUENCE</scope>
    <source>
        <strain evidence="3">CBS 109.77</strain>
    </source>
</reference>
<evidence type="ECO:0000256" key="1">
    <source>
        <dbReference type="SAM" id="Coils"/>
    </source>
</evidence>
<name>A0A6A6WNR9_9PLEO</name>